<feature type="transmembrane region" description="Helical" evidence="1">
    <location>
        <begin position="45"/>
        <end position="69"/>
    </location>
</feature>
<name>A0A6G6Y221_9SPHN</name>
<evidence type="ECO:0000313" key="2">
    <source>
        <dbReference type="EMBL" id="QIG78972.1"/>
    </source>
</evidence>
<keyword evidence="3" id="KW-1185">Reference proteome</keyword>
<sequence>MSRGLLLANGAAVILAAGGLTLLVKPALARRALRIADSEEATYALRIAGAMLFAASLFCAGFANMFAIASGGAG</sequence>
<dbReference type="Proteomes" id="UP000501568">
    <property type="component" value="Chromosome"/>
</dbReference>
<dbReference type="KEGG" id="spzr:G5C33_03675"/>
<proteinExistence type="predicted"/>
<evidence type="ECO:0000256" key="1">
    <source>
        <dbReference type="SAM" id="Phobius"/>
    </source>
</evidence>
<protein>
    <submittedName>
        <fullName evidence="2">Uncharacterized protein</fullName>
    </submittedName>
</protein>
<evidence type="ECO:0000313" key="3">
    <source>
        <dbReference type="Proteomes" id="UP000501568"/>
    </source>
</evidence>
<organism evidence="2 3">
    <name type="scientific">Stakelama tenebrarum</name>
    <dbReference type="NCBI Taxonomy" id="2711215"/>
    <lineage>
        <taxon>Bacteria</taxon>
        <taxon>Pseudomonadati</taxon>
        <taxon>Pseudomonadota</taxon>
        <taxon>Alphaproteobacteria</taxon>
        <taxon>Sphingomonadales</taxon>
        <taxon>Sphingomonadaceae</taxon>
        <taxon>Stakelama</taxon>
    </lineage>
</organism>
<accession>A0A6G6Y221</accession>
<dbReference type="EMBL" id="CP049109">
    <property type="protein sequence ID" value="QIG78972.1"/>
    <property type="molecule type" value="Genomic_DNA"/>
</dbReference>
<dbReference type="AlphaFoldDB" id="A0A6G6Y221"/>
<reference evidence="2 3" key="1">
    <citation type="submission" date="2020-02" db="EMBL/GenBank/DDBJ databases">
        <authorList>
            <person name="Zheng R.K."/>
            <person name="Sun C.M."/>
        </authorList>
    </citation>
    <scope>NUCLEOTIDE SEQUENCE [LARGE SCALE GENOMIC DNA]</scope>
    <source>
        <strain evidence="3">zrk23</strain>
    </source>
</reference>
<keyword evidence="1" id="KW-0472">Membrane</keyword>
<keyword evidence="1" id="KW-1133">Transmembrane helix</keyword>
<dbReference type="RefSeq" id="WP_165325973.1">
    <property type="nucleotide sequence ID" value="NZ_CP049109.1"/>
</dbReference>
<keyword evidence="1" id="KW-0812">Transmembrane</keyword>
<gene>
    <name evidence="2" type="ORF">G5C33_03675</name>
</gene>